<dbReference type="InterPro" id="IPR018958">
    <property type="entry name" value="Knr4/Smi1-like_dom"/>
</dbReference>
<gene>
    <name evidence="3" type="ORF">SAMN02982929_01217</name>
    <name evidence="4" type="ORF">SAMN05216506_106192</name>
</gene>
<dbReference type="RefSeq" id="WP_093353386.1">
    <property type="nucleotide sequence ID" value="NZ_FNVB01000002.1"/>
</dbReference>
<evidence type="ECO:0000313" key="5">
    <source>
        <dbReference type="Proteomes" id="UP000199690"/>
    </source>
</evidence>
<dbReference type="InterPro" id="IPR037883">
    <property type="entry name" value="Knr4/Smi1-like_sf"/>
</dbReference>
<evidence type="ECO:0000256" key="1">
    <source>
        <dbReference type="SAM" id="MobiDB-lite"/>
    </source>
</evidence>
<dbReference type="PANTHER" id="PTHR47432">
    <property type="entry name" value="CELL WALL ASSEMBLY REGULATOR SMI1"/>
    <property type="match status" value="1"/>
</dbReference>
<dbReference type="SMR" id="A0A1H5WKR7"/>
<feature type="region of interest" description="Disordered" evidence="1">
    <location>
        <begin position="115"/>
        <end position="135"/>
    </location>
</feature>
<dbReference type="AlphaFoldDB" id="A0A1H5WKR7"/>
<accession>A0A1I1V171</accession>
<dbReference type="SMART" id="SM00860">
    <property type="entry name" value="SMI1_KNR4"/>
    <property type="match status" value="1"/>
</dbReference>
<reference evidence="5 6" key="2">
    <citation type="submission" date="2016-10" db="EMBL/GenBank/DDBJ databases">
        <authorList>
            <person name="Varghese N."/>
            <person name="Submissions S."/>
        </authorList>
    </citation>
    <scope>NUCLEOTIDE SEQUENCE [LARGE SCALE GENOMIC DNA]</scope>
    <source>
        <strain evidence="6">ATCC 20501</strain>
        <strain evidence="4 5">CGMCC 4.3529</strain>
    </source>
</reference>
<proteinExistence type="predicted"/>
<dbReference type="Pfam" id="PF09346">
    <property type="entry name" value="SMI1_KNR4"/>
    <property type="match status" value="1"/>
</dbReference>
<keyword evidence="5" id="KW-1185">Reference proteome</keyword>
<organism evidence="3 6">
    <name type="scientific">Saccharopolyspora kobensis</name>
    <dbReference type="NCBI Taxonomy" id="146035"/>
    <lineage>
        <taxon>Bacteria</taxon>
        <taxon>Bacillati</taxon>
        <taxon>Actinomycetota</taxon>
        <taxon>Actinomycetes</taxon>
        <taxon>Pseudonocardiales</taxon>
        <taxon>Pseudonocardiaceae</taxon>
        <taxon>Saccharopolyspora</taxon>
    </lineage>
</organism>
<dbReference type="Proteomes" id="UP000199690">
    <property type="component" value="Unassembled WGS sequence"/>
</dbReference>
<accession>A0A1H5WKR7</accession>
<dbReference type="InterPro" id="IPR051873">
    <property type="entry name" value="KNR4/SMI1_regulator"/>
</dbReference>
<sequence>MPEAEITALLQHLARSMVKQAPKGWQQTSISAHAHEHGVGGRGVINVLANGRSRPGGMRTPEYLKQIVELDDTGTGELAVELMVHPDGRYEAVTSRTIAPRPGGEPGHLYVLRPGVRPPDSGDLHAGPADPTEAGDPAQAVRLLWAYLRKRAEIFGWEAGRLERFSDVLPAPRDAEEIAGLERQLGARLPEDLRALYAVADGDGGDTGSRLFDRHPWLDLGQVVAVHHADRWWASKSTWRHHSLGPERAERPSDGRVRSSADRPGWIVFAESIGGDFLAVDMDPAEHGRPGQVIRVGLHHDEPVHVADSVTELLHLQLTALQQGDYRYDAATEQLWIHSEPPRRHNPSTTDAPDGDGAPVHHVQVTCDAELVSLTGHPTLTAVTARSADPLSLAPLRNCPRLYGLDLSRAEVDDLEVVAGMPGLLWLSMRPQQWHELLDRAGRPPGLAAAVLTGTPSPAALAAWAASLDGDEDIRYYTGRLPENAVSQ</sequence>
<name>A0A1H5WKR7_9PSEU</name>
<dbReference type="PANTHER" id="PTHR47432:SF1">
    <property type="entry name" value="CELL WALL ASSEMBLY REGULATOR SMI1"/>
    <property type="match status" value="1"/>
</dbReference>
<evidence type="ECO:0000313" key="4">
    <source>
        <dbReference type="EMBL" id="SFD76629.1"/>
    </source>
</evidence>
<protein>
    <submittedName>
        <fullName evidence="3">Cell wall assembly regulator SMI1</fullName>
    </submittedName>
</protein>
<reference evidence="3" key="1">
    <citation type="submission" date="2016-10" db="EMBL/GenBank/DDBJ databases">
        <authorList>
            <person name="de Groot N.N."/>
        </authorList>
    </citation>
    <scope>NUCLEOTIDE SEQUENCE [LARGE SCALE GENOMIC DNA]</scope>
    <source>
        <strain evidence="3">ATCC 20501</strain>
    </source>
</reference>
<dbReference type="GO" id="GO:0043332">
    <property type="term" value="C:mating projection tip"/>
    <property type="evidence" value="ECO:0007669"/>
    <property type="project" value="TreeGrafter"/>
</dbReference>
<evidence type="ECO:0000313" key="6">
    <source>
        <dbReference type="Proteomes" id="UP000236729"/>
    </source>
</evidence>
<evidence type="ECO:0000313" key="3">
    <source>
        <dbReference type="EMBL" id="SEF99943.1"/>
    </source>
</evidence>
<dbReference type="EMBL" id="FNVB01000002">
    <property type="protein sequence ID" value="SEF99943.1"/>
    <property type="molecule type" value="Genomic_DNA"/>
</dbReference>
<evidence type="ECO:0000259" key="2">
    <source>
        <dbReference type="SMART" id="SM00860"/>
    </source>
</evidence>
<dbReference type="Proteomes" id="UP000236729">
    <property type="component" value="Unassembled WGS sequence"/>
</dbReference>
<dbReference type="EMBL" id="FOME01000006">
    <property type="protein sequence ID" value="SFD76629.1"/>
    <property type="molecule type" value="Genomic_DNA"/>
</dbReference>
<feature type="domain" description="Knr4/Smi1-like" evidence="2">
    <location>
        <begin position="172"/>
        <end position="316"/>
    </location>
</feature>
<dbReference type="SUPFAM" id="SSF160631">
    <property type="entry name" value="SMI1/KNR4-like"/>
    <property type="match status" value="1"/>
</dbReference>